<proteinExistence type="predicted"/>
<name>A0A1E3PKH1_9ASCO</name>
<sequence>MISLAGGHVSMMQRPGFNWADLTTNENGSSFPAASNSLTNSVNANACHSGVATCVKTRCDKPSSTSPTVVAPVVRLNEPIVPDRPLSFKPIVESFELKYGSVELPKPTKSSKTIFSVPSMAHSRHPLPTSPNSASPISLSCNILGSLSLLTGVTTLTFQGLLGLLELIAPQIRKANVTRKDCMNYRMIPLSYNHSKTPHFALEEFQRFITSTKPPATKSLTLISKSIIKILARLAIVLRWKLALKCLLWLVLGGLIVYPKVKCLVTKPDSSRSKRSLPKERKTGWETPK</sequence>
<dbReference type="AlphaFoldDB" id="A0A1E3PKH1"/>
<organism evidence="2 3">
    <name type="scientific">Nadsonia fulvescens var. elongata DSM 6958</name>
    <dbReference type="NCBI Taxonomy" id="857566"/>
    <lineage>
        <taxon>Eukaryota</taxon>
        <taxon>Fungi</taxon>
        <taxon>Dikarya</taxon>
        <taxon>Ascomycota</taxon>
        <taxon>Saccharomycotina</taxon>
        <taxon>Dipodascomycetes</taxon>
        <taxon>Dipodascales</taxon>
        <taxon>Dipodascales incertae sedis</taxon>
        <taxon>Nadsonia</taxon>
    </lineage>
</organism>
<protein>
    <submittedName>
        <fullName evidence="2">Uncharacterized protein</fullName>
    </submittedName>
</protein>
<gene>
    <name evidence="2" type="ORF">NADFUDRAFT_41827</name>
</gene>
<dbReference type="EMBL" id="KV454409">
    <property type="protein sequence ID" value="ODQ65838.1"/>
    <property type="molecule type" value="Genomic_DNA"/>
</dbReference>
<reference evidence="2 3" key="1">
    <citation type="journal article" date="2016" name="Proc. Natl. Acad. Sci. U.S.A.">
        <title>Comparative genomics of biotechnologically important yeasts.</title>
        <authorList>
            <person name="Riley R."/>
            <person name="Haridas S."/>
            <person name="Wolfe K.H."/>
            <person name="Lopes M.R."/>
            <person name="Hittinger C.T."/>
            <person name="Goeker M."/>
            <person name="Salamov A.A."/>
            <person name="Wisecaver J.H."/>
            <person name="Long T.M."/>
            <person name="Calvey C.H."/>
            <person name="Aerts A.L."/>
            <person name="Barry K.W."/>
            <person name="Choi C."/>
            <person name="Clum A."/>
            <person name="Coughlan A.Y."/>
            <person name="Deshpande S."/>
            <person name="Douglass A.P."/>
            <person name="Hanson S.J."/>
            <person name="Klenk H.-P."/>
            <person name="LaButti K.M."/>
            <person name="Lapidus A."/>
            <person name="Lindquist E.A."/>
            <person name="Lipzen A.M."/>
            <person name="Meier-Kolthoff J.P."/>
            <person name="Ohm R.A."/>
            <person name="Otillar R.P."/>
            <person name="Pangilinan J.L."/>
            <person name="Peng Y."/>
            <person name="Rokas A."/>
            <person name="Rosa C.A."/>
            <person name="Scheuner C."/>
            <person name="Sibirny A.A."/>
            <person name="Slot J.C."/>
            <person name="Stielow J.B."/>
            <person name="Sun H."/>
            <person name="Kurtzman C.P."/>
            <person name="Blackwell M."/>
            <person name="Grigoriev I.V."/>
            <person name="Jeffries T.W."/>
        </authorList>
    </citation>
    <scope>NUCLEOTIDE SEQUENCE [LARGE SCALE GENOMIC DNA]</scope>
    <source>
        <strain evidence="2 3">DSM 6958</strain>
    </source>
</reference>
<keyword evidence="3" id="KW-1185">Reference proteome</keyword>
<evidence type="ECO:0000256" key="1">
    <source>
        <dbReference type="SAM" id="MobiDB-lite"/>
    </source>
</evidence>
<dbReference type="Proteomes" id="UP000095009">
    <property type="component" value="Unassembled WGS sequence"/>
</dbReference>
<accession>A0A1E3PKH1</accession>
<evidence type="ECO:0000313" key="2">
    <source>
        <dbReference type="EMBL" id="ODQ65838.1"/>
    </source>
</evidence>
<evidence type="ECO:0000313" key="3">
    <source>
        <dbReference type="Proteomes" id="UP000095009"/>
    </source>
</evidence>
<feature type="region of interest" description="Disordered" evidence="1">
    <location>
        <begin position="269"/>
        <end position="289"/>
    </location>
</feature>